<keyword evidence="5" id="KW-1133">Transmembrane helix</keyword>
<dbReference type="Gene3D" id="3.90.700.10">
    <property type="entry name" value="Succinate dehydrogenase/fumarate reductase flavoprotein, catalytic domain"/>
    <property type="match status" value="1"/>
</dbReference>
<dbReference type="Gene3D" id="3.50.50.60">
    <property type="entry name" value="FAD/NAD(P)-binding domain"/>
    <property type="match status" value="1"/>
</dbReference>
<keyword evidence="5" id="KW-0812">Transmembrane</keyword>
<proteinExistence type="predicted"/>
<dbReference type="GO" id="GO:0033765">
    <property type="term" value="F:steroid dehydrogenase activity, acting on the CH-CH group of donors"/>
    <property type="evidence" value="ECO:0007669"/>
    <property type="project" value="UniProtKB-ARBA"/>
</dbReference>
<sequence length="464" mass="48646">MAEGSSKSSDLSGNPVVVVGAGACGMIAALAAAGCGAGVLVLEKGEKTAGNTVRSTGLIPAAGTRFQREAGILEDTPELMAEDILKKNRYESDPTLTRLLCEESASLVEWLVDEAGCEMVCYTDFLYPGQSRFRMHGPKTSYGKELLAQLERSLMENPRIELSKSTPVTGLVWDGTRVSGVSTTDGAVEARAVILALNGFGGNKEMVEEYLGRGAAEALYFGSPNNTGEGIRWGMALGAATEHMRSYQGHASVAVPDGPLVTWGVVVNGAILVNRFGRRFGCETVGYSEYAGAVLSQPQGEAWEIFDKEVYEASRGTRFEEVIEAGKVVGSETLDGLAQTFGLPEDALMESVDSVNRAARGDEVDPFGRDNFAHGPLKPPFYGIHVCGALFHTQGGLRVDTEARVVRPDGTAIPGLYAGGGTAVGISGRGYKGYSSGNGLLAATALGKIAGEAAGEESADRVVA</sequence>
<keyword evidence="4" id="KW-0560">Oxidoreductase</keyword>
<dbReference type="SUPFAM" id="SSF56425">
    <property type="entry name" value="Succinate dehydrogenase/fumarate reductase flavoprotein, catalytic domain"/>
    <property type="match status" value="1"/>
</dbReference>
<feature type="transmembrane region" description="Helical" evidence="5">
    <location>
        <begin position="16"/>
        <end position="42"/>
    </location>
</feature>
<dbReference type="InterPro" id="IPR027477">
    <property type="entry name" value="Succ_DH/fumarate_Rdtase_cat_sf"/>
</dbReference>
<keyword evidence="3" id="KW-0274">FAD</keyword>
<organism evidence="7">
    <name type="scientific">uncultured Rubrobacteraceae bacterium</name>
    <dbReference type="NCBI Taxonomy" id="349277"/>
    <lineage>
        <taxon>Bacteria</taxon>
        <taxon>Bacillati</taxon>
        <taxon>Actinomycetota</taxon>
        <taxon>Rubrobacteria</taxon>
        <taxon>Rubrobacterales</taxon>
        <taxon>Rubrobacteraceae</taxon>
        <taxon>environmental samples</taxon>
    </lineage>
</organism>
<evidence type="ECO:0000256" key="5">
    <source>
        <dbReference type="SAM" id="Phobius"/>
    </source>
</evidence>
<dbReference type="InterPro" id="IPR003953">
    <property type="entry name" value="FAD-dep_OxRdtase_2_FAD-bd"/>
</dbReference>
<evidence type="ECO:0000259" key="6">
    <source>
        <dbReference type="Pfam" id="PF00890"/>
    </source>
</evidence>
<dbReference type="Pfam" id="PF00890">
    <property type="entry name" value="FAD_binding_2"/>
    <property type="match status" value="1"/>
</dbReference>
<name>A0A6J4PYC6_9ACTN</name>
<evidence type="ECO:0000256" key="2">
    <source>
        <dbReference type="ARBA" id="ARBA00022630"/>
    </source>
</evidence>
<feature type="domain" description="FAD-dependent oxidoreductase 2 FAD-binding" evidence="6">
    <location>
        <begin position="16"/>
        <end position="433"/>
    </location>
</feature>
<keyword evidence="5" id="KW-0472">Membrane</keyword>
<gene>
    <name evidence="7" type="ORF">AVDCRST_MAG37-225</name>
</gene>
<evidence type="ECO:0000256" key="3">
    <source>
        <dbReference type="ARBA" id="ARBA00022827"/>
    </source>
</evidence>
<dbReference type="InterPro" id="IPR050315">
    <property type="entry name" value="FAD-oxidoreductase_2"/>
</dbReference>
<dbReference type="PRINTS" id="PR00411">
    <property type="entry name" value="PNDRDTASEI"/>
</dbReference>
<dbReference type="InterPro" id="IPR036188">
    <property type="entry name" value="FAD/NAD-bd_sf"/>
</dbReference>
<dbReference type="SUPFAM" id="SSF51905">
    <property type="entry name" value="FAD/NAD(P)-binding domain"/>
    <property type="match status" value="1"/>
</dbReference>
<keyword evidence="2" id="KW-0285">Flavoprotein</keyword>
<dbReference type="AlphaFoldDB" id="A0A6J4PYC6"/>
<accession>A0A6J4PYC6</accession>
<dbReference type="PROSITE" id="PS51257">
    <property type="entry name" value="PROKAR_LIPOPROTEIN"/>
    <property type="match status" value="1"/>
</dbReference>
<dbReference type="PANTHER" id="PTHR43400">
    <property type="entry name" value="FUMARATE REDUCTASE"/>
    <property type="match status" value="1"/>
</dbReference>
<evidence type="ECO:0000256" key="4">
    <source>
        <dbReference type="ARBA" id="ARBA00023002"/>
    </source>
</evidence>
<evidence type="ECO:0000313" key="7">
    <source>
        <dbReference type="EMBL" id="CAA9425536.1"/>
    </source>
</evidence>
<reference evidence="7" key="1">
    <citation type="submission" date="2020-02" db="EMBL/GenBank/DDBJ databases">
        <authorList>
            <person name="Meier V. D."/>
        </authorList>
    </citation>
    <scope>NUCLEOTIDE SEQUENCE</scope>
    <source>
        <strain evidence="7">AVDCRST_MAG37</strain>
    </source>
</reference>
<comment type="cofactor">
    <cofactor evidence="1">
        <name>FAD</name>
        <dbReference type="ChEBI" id="CHEBI:57692"/>
    </cofactor>
</comment>
<dbReference type="EMBL" id="CADCVD010000013">
    <property type="protein sequence ID" value="CAA9425536.1"/>
    <property type="molecule type" value="Genomic_DNA"/>
</dbReference>
<dbReference type="PANTHER" id="PTHR43400:SF7">
    <property type="entry name" value="FAD-DEPENDENT OXIDOREDUCTASE 2 FAD BINDING DOMAIN-CONTAINING PROTEIN"/>
    <property type="match status" value="1"/>
</dbReference>
<evidence type="ECO:0000256" key="1">
    <source>
        <dbReference type="ARBA" id="ARBA00001974"/>
    </source>
</evidence>
<protein>
    <submittedName>
        <fullName evidence="7">Redox proteins related to the succinate dehydrogenases and fumarate reductases</fullName>
    </submittedName>
</protein>